<evidence type="ECO:0000256" key="4">
    <source>
        <dbReference type="ARBA" id="ARBA00022490"/>
    </source>
</evidence>
<keyword evidence="5" id="KW-0967">Endosome</keyword>
<comment type="caution">
    <text evidence="8">The sequence shown here is derived from an EMBL/GenBank/DDBJ whole genome shotgun (WGS) entry which is preliminary data.</text>
</comment>
<evidence type="ECO:0000256" key="3">
    <source>
        <dbReference type="ARBA" id="ARBA00022483"/>
    </source>
</evidence>
<evidence type="ECO:0000256" key="2">
    <source>
        <dbReference type="ARBA" id="ARBA00004496"/>
    </source>
</evidence>
<feature type="non-terminal residue" evidence="8">
    <location>
        <position position="1"/>
    </location>
</feature>
<gene>
    <name evidence="8" type="ORF">AMK59_3268</name>
</gene>
<accession>A0A0T6B748</accession>
<dbReference type="PROSITE" id="PS51259">
    <property type="entry name" value="MHD2"/>
    <property type="match status" value="1"/>
</dbReference>
<dbReference type="Proteomes" id="UP000051574">
    <property type="component" value="Unassembled WGS sequence"/>
</dbReference>
<dbReference type="InterPro" id="IPR014772">
    <property type="entry name" value="Munc13_dom-2"/>
</dbReference>
<feature type="domain" description="MHD1" evidence="6">
    <location>
        <begin position="1"/>
        <end position="91"/>
    </location>
</feature>
<evidence type="ECO:0000313" key="8">
    <source>
        <dbReference type="EMBL" id="KRT83051.1"/>
    </source>
</evidence>
<evidence type="ECO:0008006" key="10">
    <source>
        <dbReference type="Google" id="ProtNLM"/>
    </source>
</evidence>
<dbReference type="InterPro" id="IPR014770">
    <property type="entry name" value="Munc13_1"/>
</dbReference>
<dbReference type="EMBL" id="LJIG01009452">
    <property type="protein sequence ID" value="KRT83051.1"/>
    <property type="molecule type" value="Genomic_DNA"/>
</dbReference>
<proteinExistence type="predicted"/>
<keyword evidence="9" id="KW-1185">Reference proteome</keyword>
<evidence type="ECO:0000259" key="7">
    <source>
        <dbReference type="PROSITE" id="PS51259"/>
    </source>
</evidence>
<dbReference type="GO" id="GO:0005768">
    <property type="term" value="C:endosome"/>
    <property type="evidence" value="ECO:0007669"/>
    <property type="project" value="UniProtKB-SubCell"/>
</dbReference>
<evidence type="ECO:0000256" key="5">
    <source>
        <dbReference type="ARBA" id="ARBA00022753"/>
    </source>
</evidence>
<sequence>TRFYGGVAQWLNIAFYKALQRIDKAVKLDQLIPVDNTVKYSSSAIDSISIFYQIKIFWKELNWPDVEGCYTFIAKIIDDICRCLVHYASQMARAVEGMGDREDIYEKKFEVTQEWCLAINNIDYVLQSLVPFTNELGMEDILSRLSDLNSPVEGQRCKQTLETVIANSVDTVKNEIFNLLDVVATKMCPSMKRLLVEGAELFNQDCNSVDRVMMYLDNNLHTLHDQLNEENFNRILDIIWGYLNDILQDLIQANLEKRRPPSFFANLLETLKLMKSSFRLNNNCECEQLKNTERLLHLNGLETPDLIHQVHIDLWKENQ</sequence>
<comment type="subcellular location">
    <subcellularLocation>
        <location evidence="2">Cytoplasm</location>
    </subcellularLocation>
    <subcellularLocation>
        <location evidence="1">Endosome</location>
    </subcellularLocation>
</comment>
<evidence type="ECO:0000313" key="9">
    <source>
        <dbReference type="Proteomes" id="UP000051574"/>
    </source>
</evidence>
<dbReference type="AlphaFoldDB" id="A0A0T6B748"/>
<organism evidence="8 9">
    <name type="scientific">Oryctes borbonicus</name>
    <dbReference type="NCBI Taxonomy" id="1629725"/>
    <lineage>
        <taxon>Eukaryota</taxon>
        <taxon>Metazoa</taxon>
        <taxon>Ecdysozoa</taxon>
        <taxon>Arthropoda</taxon>
        <taxon>Hexapoda</taxon>
        <taxon>Insecta</taxon>
        <taxon>Pterygota</taxon>
        <taxon>Neoptera</taxon>
        <taxon>Endopterygota</taxon>
        <taxon>Coleoptera</taxon>
        <taxon>Polyphaga</taxon>
        <taxon>Scarabaeiformia</taxon>
        <taxon>Scarabaeidae</taxon>
        <taxon>Dynastinae</taxon>
        <taxon>Oryctes</taxon>
    </lineage>
</organism>
<evidence type="ECO:0000256" key="1">
    <source>
        <dbReference type="ARBA" id="ARBA00004177"/>
    </source>
</evidence>
<dbReference type="InterPro" id="IPR052095">
    <property type="entry name" value="UNC-13_domain"/>
</dbReference>
<dbReference type="Gene3D" id="1.10.357.50">
    <property type="match status" value="1"/>
</dbReference>
<dbReference type="PANTHER" id="PTHR45999:SF2">
    <property type="entry name" value="PROTEIN UNC-13 HOMOLOG 4B"/>
    <property type="match status" value="1"/>
</dbReference>
<dbReference type="PROSITE" id="PS51258">
    <property type="entry name" value="MHD1"/>
    <property type="match status" value="1"/>
</dbReference>
<protein>
    <recommendedName>
        <fullName evidence="10">MHD1 domain-containing protein</fullName>
    </recommendedName>
</protein>
<keyword evidence="4" id="KW-0963">Cytoplasm</keyword>
<feature type="non-terminal residue" evidence="8">
    <location>
        <position position="319"/>
    </location>
</feature>
<dbReference type="OrthoDB" id="67700at2759"/>
<feature type="domain" description="MHD2" evidence="7">
    <location>
        <begin position="206"/>
        <end position="318"/>
    </location>
</feature>
<evidence type="ECO:0000259" key="6">
    <source>
        <dbReference type="PROSITE" id="PS51258"/>
    </source>
</evidence>
<name>A0A0T6B748_9SCAR</name>
<keyword evidence="3" id="KW-0268">Exocytosis</keyword>
<dbReference type="GO" id="GO:0006887">
    <property type="term" value="P:exocytosis"/>
    <property type="evidence" value="ECO:0007669"/>
    <property type="project" value="UniProtKB-KW"/>
</dbReference>
<reference evidence="8 9" key="1">
    <citation type="submission" date="2015-09" db="EMBL/GenBank/DDBJ databases">
        <title>Draft genome of the scarab beetle Oryctes borbonicus.</title>
        <authorList>
            <person name="Meyer J.M."/>
            <person name="Markov G.V."/>
            <person name="Baskaran P."/>
            <person name="Herrmann M."/>
            <person name="Sommer R.J."/>
            <person name="Roedelsperger C."/>
        </authorList>
    </citation>
    <scope>NUCLEOTIDE SEQUENCE [LARGE SCALE GENOMIC DNA]</scope>
    <source>
        <strain evidence="8">OB123</strain>
        <tissue evidence="8">Whole animal</tissue>
    </source>
</reference>
<dbReference type="GO" id="GO:0099503">
    <property type="term" value="C:secretory vesicle"/>
    <property type="evidence" value="ECO:0007669"/>
    <property type="project" value="TreeGrafter"/>
</dbReference>
<dbReference type="PANTHER" id="PTHR45999">
    <property type="entry name" value="UNC-13-4A, ISOFORM B"/>
    <property type="match status" value="1"/>
</dbReference>